<dbReference type="AlphaFoldDB" id="A0A2T2WLI5"/>
<dbReference type="EMBL" id="PXYT01000099">
    <property type="protein sequence ID" value="PSR23097.1"/>
    <property type="molecule type" value="Genomic_DNA"/>
</dbReference>
<dbReference type="Proteomes" id="UP000242699">
    <property type="component" value="Unassembled WGS sequence"/>
</dbReference>
<evidence type="ECO:0000313" key="1">
    <source>
        <dbReference type="EMBL" id="PSR23097.1"/>
    </source>
</evidence>
<reference evidence="1 2" key="1">
    <citation type="journal article" date="2014" name="BMC Genomics">
        <title>Comparison of environmental and isolate Sulfobacillus genomes reveals diverse carbon, sulfur, nitrogen, and hydrogen metabolisms.</title>
        <authorList>
            <person name="Justice N.B."/>
            <person name="Norman A."/>
            <person name="Brown C.T."/>
            <person name="Singh A."/>
            <person name="Thomas B.C."/>
            <person name="Banfield J.F."/>
        </authorList>
    </citation>
    <scope>NUCLEOTIDE SEQUENCE [LARGE SCALE GENOMIC DNA]</scope>
    <source>
        <strain evidence="1">AMDSBA1</strain>
    </source>
</reference>
<sequence>MKLMPADAWLQTYDRPLLNSRVAIADPANPDQEWAFYLRLRLTDSDLATTPLTLSPVAMTTTLIVRDAGVVLRYPVVLEPLTAPIAAWRIRYQGEPDRQEARREWRNDQDRFTGWLRTFETEATEWIATTSYDFSPSALRFFAPWSLAPDTLVVTRWQLDNDRIEGTLRVIRQEPAPLWWNKQQGYATVGEWAHLTEPMRYRWRTYCWRHQPDKARS</sequence>
<proteinExistence type="predicted"/>
<protein>
    <submittedName>
        <fullName evidence="1">Uncharacterized protein</fullName>
    </submittedName>
</protein>
<organism evidence="1 2">
    <name type="scientific">Sulfobacillus benefaciens</name>
    <dbReference type="NCBI Taxonomy" id="453960"/>
    <lineage>
        <taxon>Bacteria</taxon>
        <taxon>Bacillati</taxon>
        <taxon>Bacillota</taxon>
        <taxon>Clostridia</taxon>
        <taxon>Eubacteriales</taxon>
        <taxon>Clostridiales Family XVII. Incertae Sedis</taxon>
        <taxon>Sulfobacillus</taxon>
    </lineage>
</organism>
<accession>A0A2T2WLI5</accession>
<gene>
    <name evidence="1" type="ORF">C7B43_20355</name>
</gene>
<comment type="caution">
    <text evidence="1">The sequence shown here is derived from an EMBL/GenBank/DDBJ whole genome shotgun (WGS) entry which is preliminary data.</text>
</comment>
<name>A0A2T2WLI5_9FIRM</name>
<evidence type="ECO:0000313" key="2">
    <source>
        <dbReference type="Proteomes" id="UP000242699"/>
    </source>
</evidence>